<dbReference type="EMBL" id="KN726135">
    <property type="protein sequence ID" value="KIH69592.1"/>
    <property type="molecule type" value="Genomic_DNA"/>
</dbReference>
<dbReference type="GO" id="GO:0016020">
    <property type="term" value="C:membrane"/>
    <property type="evidence" value="ECO:0007669"/>
    <property type="project" value="UniProtKB-SubCell"/>
</dbReference>
<evidence type="ECO:0000256" key="5">
    <source>
        <dbReference type="PROSITE-ProRule" id="PRU00282"/>
    </source>
</evidence>
<dbReference type="Pfam" id="PF00153">
    <property type="entry name" value="Mito_carr"/>
    <property type="match status" value="1"/>
</dbReference>
<feature type="repeat" description="Solcar" evidence="5">
    <location>
        <begin position="7"/>
        <end position="59"/>
    </location>
</feature>
<evidence type="ECO:0000256" key="1">
    <source>
        <dbReference type="ARBA" id="ARBA00004141"/>
    </source>
</evidence>
<name>A0A0C2E2C9_9BILA</name>
<proteinExistence type="inferred from homology"/>
<organism evidence="7 8">
    <name type="scientific">Ancylostoma duodenale</name>
    <dbReference type="NCBI Taxonomy" id="51022"/>
    <lineage>
        <taxon>Eukaryota</taxon>
        <taxon>Metazoa</taxon>
        <taxon>Ecdysozoa</taxon>
        <taxon>Nematoda</taxon>
        <taxon>Chromadorea</taxon>
        <taxon>Rhabditida</taxon>
        <taxon>Rhabditina</taxon>
        <taxon>Rhabditomorpha</taxon>
        <taxon>Strongyloidea</taxon>
        <taxon>Ancylostomatidae</taxon>
        <taxon>Ancylostomatinae</taxon>
        <taxon>Ancylostoma</taxon>
    </lineage>
</organism>
<dbReference type="InterPro" id="IPR018108">
    <property type="entry name" value="MCP_transmembrane"/>
</dbReference>
<protein>
    <submittedName>
        <fullName evidence="7">Uncharacterized protein</fullName>
    </submittedName>
</protein>
<dbReference type="OrthoDB" id="434783at2759"/>
<evidence type="ECO:0000313" key="7">
    <source>
        <dbReference type="EMBL" id="KIH69592.1"/>
    </source>
</evidence>
<dbReference type="Gene3D" id="1.50.40.10">
    <property type="entry name" value="Mitochondrial carrier domain"/>
    <property type="match status" value="1"/>
</dbReference>
<evidence type="ECO:0000256" key="4">
    <source>
        <dbReference type="ARBA" id="ARBA00023136"/>
    </source>
</evidence>
<accession>A0A0C2E2C9</accession>
<keyword evidence="3 5" id="KW-0812">Transmembrane</keyword>
<keyword evidence="4 5" id="KW-0472">Membrane</keyword>
<dbReference type="PROSITE" id="PS50920">
    <property type="entry name" value="SOLCAR"/>
    <property type="match status" value="1"/>
</dbReference>
<evidence type="ECO:0000256" key="3">
    <source>
        <dbReference type="ARBA" id="ARBA00022692"/>
    </source>
</evidence>
<dbReference type="InterPro" id="IPR023395">
    <property type="entry name" value="MCP_dom_sf"/>
</dbReference>
<comment type="subcellular location">
    <subcellularLocation>
        <location evidence="1">Membrane</location>
        <topology evidence="1">Multi-pass membrane protein</topology>
    </subcellularLocation>
</comment>
<gene>
    <name evidence="7" type="ORF">ANCDUO_00056</name>
</gene>
<keyword evidence="6" id="KW-0813">Transport</keyword>
<evidence type="ECO:0000313" key="8">
    <source>
        <dbReference type="Proteomes" id="UP000054047"/>
    </source>
</evidence>
<evidence type="ECO:0000256" key="6">
    <source>
        <dbReference type="RuleBase" id="RU000488"/>
    </source>
</evidence>
<dbReference type="Proteomes" id="UP000054047">
    <property type="component" value="Unassembled WGS sequence"/>
</dbReference>
<dbReference type="AlphaFoldDB" id="A0A0C2E2C9"/>
<dbReference type="SUPFAM" id="SSF103506">
    <property type="entry name" value="Mitochondrial carrier"/>
    <property type="match status" value="1"/>
</dbReference>
<reference evidence="7 8" key="1">
    <citation type="submission" date="2013-12" db="EMBL/GenBank/DDBJ databases">
        <title>Draft genome of the parsitic nematode Ancylostoma duodenale.</title>
        <authorList>
            <person name="Mitreva M."/>
        </authorList>
    </citation>
    <scope>NUCLEOTIDE SEQUENCE [LARGE SCALE GENOMIC DNA]</scope>
    <source>
        <strain evidence="7 8">Zhejiang</strain>
    </source>
</reference>
<keyword evidence="8" id="KW-1185">Reference proteome</keyword>
<sequence>MAHDAVKNGVRHFAAGGSGGLAEVCLVHPLNLIKTPLLVAQNDKGMWDCVSKTFRSEGV</sequence>
<comment type="similarity">
    <text evidence="2 6">Belongs to the mitochondrial carrier (TC 2.A.29) family.</text>
</comment>
<evidence type="ECO:0000256" key="2">
    <source>
        <dbReference type="ARBA" id="ARBA00006375"/>
    </source>
</evidence>